<dbReference type="AlphaFoldDB" id="A0A447TV25"/>
<sequence length="134" mass="15018">MGAGDNLWLKPRITARQLIWISAFLLMLTILMMTWSTLRQQESTLAIRAVNQGASMPDGFSVLHHLDANGIHFKSITPKNDMLLITFDSPAQSAAAKTVLDQTLPHGYVVAQQDDDNETVQWLSRLRESSHRFG</sequence>
<dbReference type="InterPro" id="IPR027398">
    <property type="entry name" value="SecD-TM"/>
</dbReference>
<evidence type="ECO:0000256" key="4">
    <source>
        <dbReference type="ARBA" id="ARBA00022989"/>
    </source>
</evidence>
<dbReference type="EMBL" id="LR134190">
    <property type="protein sequence ID" value="VEB53863.1"/>
    <property type="molecule type" value="Genomic_DNA"/>
</dbReference>
<dbReference type="HAMAP" id="MF_00904">
    <property type="entry name" value="Modulator_MzrA"/>
    <property type="match status" value="1"/>
</dbReference>
<protein>
    <recommendedName>
        <fullName evidence="6">Modulator protein MzrA</fullName>
    </recommendedName>
</protein>
<feature type="domain" description="SecD export protein N-terminal TM" evidence="7">
    <location>
        <begin position="17"/>
        <end position="112"/>
    </location>
</feature>
<evidence type="ECO:0000313" key="9">
    <source>
        <dbReference type="Proteomes" id="UP000269208"/>
    </source>
</evidence>
<comment type="function">
    <text evidence="6">Modulates the activity of the EnvZ/OmpR two-component regulatory system, probably by directly modulating EnvZ enzymatic activity and increasing stability of phosphorylated OmpR.</text>
</comment>
<dbReference type="Proteomes" id="UP000269208">
    <property type="component" value="Chromosome"/>
</dbReference>
<keyword evidence="3 6" id="KW-0812">Transmembrane</keyword>
<keyword evidence="1 6" id="KW-1003">Cell membrane</keyword>
<keyword evidence="2 6" id="KW-0997">Cell inner membrane</keyword>
<organism evidence="8 9">
    <name type="scientific">Salmonella enterica I</name>
    <dbReference type="NCBI Taxonomy" id="59201"/>
    <lineage>
        <taxon>Bacteria</taxon>
        <taxon>Pseudomonadati</taxon>
        <taxon>Pseudomonadota</taxon>
        <taxon>Gammaproteobacteria</taxon>
        <taxon>Enterobacterales</taxon>
        <taxon>Enterobacteriaceae</taxon>
        <taxon>Salmonella</taxon>
    </lineage>
</organism>
<dbReference type="NCBIfam" id="NF007915">
    <property type="entry name" value="PRK10629.1"/>
    <property type="match status" value="1"/>
</dbReference>
<dbReference type="GO" id="GO:0005886">
    <property type="term" value="C:plasma membrane"/>
    <property type="evidence" value="ECO:0007669"/>
    <property type="project" value="UniProtKB-SubCell"/>
</dbReference>
<dbReference type="GO" id="GO:0019901">
    <property type="term" value="F:protein kinase binding"/>
    <property type="evidence" value="ECO:0007669"/>
    <property type="project" value="UniProtKB-UniRule"/>
</dbReference>
<keyword evidence="5 6" id="KW-0472">Membrane</keyword>
<evidence type="ECO:0000313" key="8">
    <source>
        <dbReference type="EMBL" id="VEB53863.1"/>
    </source>
</evidence>
<comment type="similarity">
    <text evidence="6">Belongs to the MzrA family.</text>
</comment>
<name>A0A447TV25_SALET</name>
<comment type="subcellular location">
    <subcellularLocation>
        <location evidence="6">Cell inner membrane</location>
        <topology evidence="6">Single-pass membrane protein</topology>
    </subcellularLocation>
</comment>
<evidence type="ECO:0000256" key="5">
    <source>
        <dbReference type="ARBA" id="ARBA00023136"/>
    </source>
</evidence>
<evidence type="ECO:0000256" key="3">
    <source>
        <dbReference type="ARBA" id="ARBA00022692"/>
    </source>
</evidence>
<reference evidence="8 9" key="1">
    <citation type="submission" date="2018-12" db="EMBL/GenBank/DDBJ databases">
        <authorList>
            <consortium name="Pathogen Informatics"/>
        </authorList>
    </citation>
    <scope>NUCLEOTIDE SEQUENCE [LARGE SCALE GENOMIC DNA]</scope>
    <source>
        <strain evidence="8 9">NCTC6754</strain>
    </source>
</reference>
<dbReference type="Gene3D" id="3.30.70.260">
    <property type="match status" value="1"/>
</dbReference>
<accession>A0A447TV25</accession>
<gene>
    <name evidence="6 8" type="primary">mzrA</name>
    <name evidence="8" type="ORF">NCTC6754_02988</name>
</gene>
<feature type="transmembrane region" description="Helical" evidence="6">
    <location>
        <begin position="18"/>
        <end position="38"/>
    </location>
</feature>
<evidence type="ECO:0000256" key="1">
    <source>
        <dbReference type="ARBA" id="ARBA00022475"/>
    </source>
</evidence>
<dbReference type="Pfam" id="PF13721">
    <property type="entry name" value="SecD-TM1"/>
    <property type="match status" value="1"/>
</dbReference>
<evidence type="ECO:0000256" key="6">
    <source>
        <dbReference type="HAMAP-Rule" id="MF_00904"/>
    </source>
</evidence>
<proteinExistence type="inferred from homology"/>
<evidence type="ECO:0000259" key="7">
    <source>
        <dbReference type="Pfam" id="PF13721"/>
    </source>
</evidence>
<dbReference type="InterPro" id="IPR026574">
    <property type="entry name" value="Modulator_MzrA"/>
</dbReference>
<keyword evidence="4 6" id="KW-1133">Transmembrane helix</keyword>
<comment type="subunit">
    <text evidence="6">Interacts with EnvZ.</text>
</comment>
<evidence type="ECO:0000256" key="2">
    <source>
        <dbReference type="ARBA" id="ARBA00022519"/>
    </source>
</evidence>